<dbReference type="AlphaFoldDB" id="A0A084J8K4"/>
<proteinExistence type="predicted"/>
<evidence type="ECO:0000313" key="3">
    <source>
        <dbReference type="Proteomes" id="UP000028542"/>
    </source>
</evidence>
<sequence>MKSIKKDLKLDLIASIVAILIFLFSVPRLIKTSDLTTIAFLGICVLLLLICNLRKIHSND</sequence>
<dbReference type="EMBL" id="JPMD01000038">
    <property type="protein sequence ID" value="KEZ85288.1"/>
    <property type="molecule type" value="Genomic_DNA"/>
</dbReference>
<gene>
    <name evidence="2" type="ORF">IO99_15300</name>
</gene>
<dbReference type="RefSeq" id="WP_035134720.1">
    <property type="nucleotide sequence ID" value="NZ_JPMD01000038.1"/>
</dbReference>
<keyword evidence="1" id="KW-1133">Transmembrane helix</keyword>
<keyword evidence="1" id="KW-0472">Membrane</keyword>
<feature type="transmembrane region" description="Helical" evidence="1">
    <location>
        <begin position="36"/>
        <end position="53"/>
    </location>
</feature>
<evidence type="ECO:0000256" key="1">
    <source>
        <dbReference type="SAM" id="Phobius"/>
    </source>
</evidence>
<dbReference type="Proteomes" id="UP000028542">
    <property type="component" value="Unassembled WGS sequence"/>
</dbReference>
<keyword evidence="3" id="KW-1185">Reference proteome</keyword>
<reference evidence="2 3" key="1">
    <citation type="submission" date="2014-07" db="EMBL/GenBank/DDBJ databases">
        <title>Draft genome of Clostridium sulfidigenes 113A isolated from sediments associated with methane hydrate from Krishna Godavari basin.</title>
        <authorList>
            <person name="Honkalas V.S."/>
            <person name="Dabir A.P."/>
            <person name="Arora P."/>
            <person name="Dhakephalkar P.K."/>
        </authorList>
    </citation>
    <scope>NUCLEOTIDE SEQUENCE [LARGE SCALE GENOMIC DNA]</scope>
    <source>
        <strain evidence="2 3">113A</strain>
    </source>
</reference>
<organism evidence="2 3">
    <name type="scientific">Clostridium sulfidigenes</name>
    <dbReference type="NCBI Taxonomy" id="318464"/>
    <lineage>
        <taxon>Bacteria</taxon>
        <taxon>Bacillati</taxon>
        <taxon>Bacillota</taxon>
        <taxon>Clostridia</taxon>
        <taxon>Eubacteriales</taxon>
        <taxon>Clostridiaceae</taxon>
        <taxon>Clostridium</taxon>
    </lineage>
</organism>
<accession>A0A084J8K4</accession>
<name>A0A084J8K4_9CLOT</name>
<feature type="transmembrane region" description="Helical" evidence="1">
    <location>
        <begin position="12"/>
        <end position="30"/>
    </location>
</feature>
<evidence type="ECO:0000313" key="2">
    <source>
        <dbReference type="EMBL" id="KEZ85288.1"/>
    </source>
</evidence>
<keyword evidence="1" id="KW-0812">Transmembrane</keyword>
<comment type="caution">
    <text evidence="2">The sequence shown here is derived from an EMBL/GenBank/DDBJ whole genome shotgun (WGS) entry which is preliminary data.</text>
</comment>
<protein>
    <submittedName>
        <fullName evidence="2">Uncharacterized protein</fullName>
    </submittedName>
</protein>